<keyword evidence="3 8" id="KW-0812">Transmembrane</keyword>
<dbReference type="InterPro" id="IPR002550">
    <property type="entry name" value="CNNM"/>
</dbReference>
<feature type="transmembrane region" description="Helical" evidence="8">
    <location>
        <begin position="95"/>
        <end position="115"/>
    </location>
</feature>
<gene>
    <name evidence="11" type="ORF">ABY42_12620</name>
    <name evidence="12" type="ORF">HfgLR_10850</name>
</gene>
<dbReference type="Proteomes" id="UP000663064">
    <property type="component" value="Chromosome"/>
</dbReference>
<dbReference type="InterPro" id="IPR051676">
    <property type="entry name" value="UPF0053_domain"/>
</dbReference>
<dbReference type="Pfam" id="PF01595">
    <property type="entry name" value="CNNM"/>
    <property type="match status" value="1"/>
</dbReference>
<evidence type="ECO:0000256" key="3">
    <source>
        <dbReference type="ARBA" id="ARBA00022692"/>
    </source>
</evidence>
<evidence type="ECO:0000256" key="7">
    <source>
        <dbReference type="PROSITE-ProRule" id="PRU00703"/>
    </source>
</evidence>
<comment type="subcellular location">
    <subcellularLocation>
        <location evidence="1">Cell membrane</location>
        <topology evidence="1">Multi-pass membrane protein</topology>
    </subcellularLocation>
</comment>
<feature type="domain" description="CNNM transmembrane" evidence="10">
    <location>
        <begin position="2"/>
        <end position="214"/>
    </location>
</feature>
<evidence type="ECO:0000256" key="6">
    <source>
        <dbReference type="ARBA" id="ARBA00023136"/>
    </source>
</evidence>
<evidence type="ECO:0000256" key="4">
    <source>
        <dbReference type="ARBA" id="ARBA00022737"/>
    </source>
</evidence>
<protein>
    <submittedName>
        <fullName evidence="11">CBS domain-containing protein</fullName>
    </submittedName>
    <submittedName>
        <fullName evidence="12">DUF21/CBS domain protein</fullName>
    </submittedName>
</protein>
<name>A0A0K1IVS4_HALGI</name>
<reference evidence="12" key="3">
    <citation type="journal article" date="2021" name="Front. Microbiol.">
        <title>Cellular and Genomic Properties of Haloferax gibbonsii LR2-5, the Host of Euryarchaeal Virus HFTV1.</title>
        <authorList>
            <person name="Tittes C."/>
            <person name="Schwarzer S."/>
            <person name="Pfeiffer F."/>
            <person name="Dyall-Smith M."/>
            <person name="Rodriguez-Franco M."/>
            <person name="Oksanen H.M."/>
            <person name="Quax T.E.F."/>
        </authorList>
    </citation>
    <scope>NUCLEOTIDE SEQUENCE</scope>
    <source>
        <strain evidence="12">LR2-5</strain>
    </source>
</reference>
<reference evidence="11" key="2">
    <citation type="submission" date="2015-06" db="EMBL/GenBank/DDBJ databases">
        <authorList>
            <person name="Hoefler B.C."/>
            <person name="Straight P.D."/>
        </authorList>
    </citation>
    <scope>NUCLEOTIDE SEQUENCE [LARGE SCALE GENOMIC DNA]</scope>
    <source>
        <strain evidence="11">ARA6</strain>
    </source>
</reference>
<dbReference type="PROSITE" id="PS51846">
    <property type="entry name" value="CNNM"/>
    <property type="match status" value="1"/>
</dbReference>
<proteinExistence type="predicted"/>
<evidence type="ECO:0000256" key="5">
    <source>
        <dbReference type="ARBA" id="ARBA00022989"/>
    </source>
</evidence>
<dbReference type="KEGG" id="hgi:ABY42_12620"/>
<dbReference type="InterPro" id="IPR044751">
    <property type="entry name" value="Ion_transp-like_CBS"/>
</dbReference>
<reference evidence="13" key="1">
    <citation type="journal article" date="2015" name="J. Biotechnol.">
        <title>Complete genome sequence of Haloferax gibbonsii strain ARA6, a potential producer of polyhydroxyalkanoates and halocins isolated from Araruama, Rio de Janeiro, Brasil.</title>
        <authorList>
            <person name="Pinto L.H."/>
            <person name="D'Alincourt Carvalho-Assef A.P."/>
            <person name="Vieira R.P."/>
            <person name="Clementino M.M."/>
            <person name="Albano R.M."/>
        </authorList>
    </citation>
    <scope>NUCLEOTIDE SEQUENCE [LARGE SCALE GENOMIC DNA]</scope>
    <source>
        <strain evidence="13">ARA6</strain>
    </source>
</reference>
<keyword evidence="7" id="KW-0129">CBS domain</keyword>
<dbReference type="InterPro" id="IPR046342">
    <property type="entry name" value="CBS_dom_sf"/>
</dbReference>
<dbReference type="Gene3D" id="3.10.580.10">
    <property type="entry name" value="CBS-domain"/>
    <property type="match status" value="1"/>
</dbReference>
<dbReference type="Proteomes" id="UP000066124">
    <property type="component" value="Chromosome"/>
</dbReference>
<keyword evidence="2" id="KW-1003">Cell membrane</keyword>
<dbReference type="AlphaFoldDB" id="A0A0K1IVS4"/>
<evidence type="ECO:0000313" key="12">
    <source>
        <dbReference type="EMBL" id="QOS12308.1"/>
    </source>
</evidence>
<evidence type="ECO:0000256" key="2">
    <source>
        <dbReference type="ARBA" id="ARBA00022475"/>
    </source>
</evidence>
<feature type="domain" description="CBS" evidence="9">
    <location>
        <begin position="295"/>
        <end position="353"/>
    </location>
</feature>
<feature type="transmembrane region" description="Helical" evidence="8">
    <location>
        <begin position="60"/>
        <end position="80"/>
    </location>
</feature>
<evidence type="ECO:0000313" key="13">
    <source>
        <dbReference type="Proteomes" id="UP000066124"/>
    </source>
</evidence>
<dbReference type="PANTHER" id="PTHR43099:SF5">
    <property type="entry name" value="HLYC_CORC FAMILY TRANSPORTER"/>
    <property type="match status" value="1"/>
</dbReference>
<dbReference type="PATRIC" id="fig|35746.4.peg.2731"/>
<dbReference type="PROSITE" id="PS51371">
    <property type="entry name" value="CBS"/>
    <property type="match status" value="1"/>
</dbReference>
<dbReference type="Pfam" id="PF00571">
    <property type="entry name" value="CBS"/>
    <property type="match status" value="1"/>
</dbReference>
<evidence type="ECO:0000256" key="1">
    <source>
        <dbReference type="ARBA" id="ARBA00004651"/>
    </source>
</evidence>
<sequence>MNPTEIGIRLVAGALLILTNGFFVAIEFALTRARQFTESEFVDGDSRLERAWEMTQELELYLTTCQVGITASSIAVGIVAEPALAALFEPLLEPLFAGTTLATIGAGALLAYLIINLLHLTHGEQTPTYLGVERSRMVCRYGAAPLHWFYVAISPVIKFGDWVAKWTLKLFGIEMSGAWLETETDVIESRGQLRERLNSLLQEGELTEERRDEVLSALDADELSISEIMIPTDDIVSLSTAATPGENFDRIRNTPHTRFPLVGESLTDFRGVVYAPSIIDNFEALRAGERSFDEIAAPPMTLAADTNASDAFDQFQAEDQELALVLRDGEVVGLLTATDALEAVMGELDDPLD</sequence>
<dbReference type="InterPro" id="IPR000644">
    <property type="entry name" value="CBS_dom"/>
</dbReference>
<dbReference type="GeneID" id="59459835"/>
<dbReference type="CDD" id="cd04590">
    <property type="entry name" value="CBS_pair_CorC_HlyC_assoc"/>
    <property type="match status" value="1"/>
</dbReference>
<keyword evidence="5 8" id="KW-1133">Transmembrane helix</keyword>
<dbReference type="RefSeq" id="WP_004975005.1">
    <property type="nucleotide sequence ID" value="NZ_CP011947.1"/>
</dbReference>
<evidence type="ECO:0000259" key="10">
    <source>
        <dbReference type="PROSITE" id="PS51846"/>
    </source>
</evidence>
<keyword evidence="4" id="KW-0677">Repeat</keyword>
<organism evidence="11 13">
    <name type="scientific">Haloferax gibbonsii</name>
    <dbReference type="NCBI Taxonomy" id="35746"/>
    <lineage>
        <taxon>Archaea</taxon>
        <taxon>Methanobacteriati</taxon>
        <taxon>Methanobacteriota</taxon>
        <taxon>Stenosarchaea group</taxon>
        <taxon>Halobacteria</taxon>
        <taxon>Halobacteriales</taxon>
        <taxon>Haloferacaceae</taxon>
        <taxon>Haloferax</taxon>
    </lineage>
</organism>
<dbReference type="GO" id="GO:0005886">
    <property type="term" value="C:plasma membrane"/>
    <property type="evidence" value="ECO:0007669"/>
    <property type="project" value="UniProtKB-SubCell"/>
</dbReference>
<keyword evidence="6 8" id="KW-0472">Membrane</keyword>
<evidence type="ECO:0000313" key="11">
    <source>
        <dbReference type="EMBL" id="AKU08534.1"/>
    </source>
</evidence>
<feature type="transmembrane region" description="Helical" evidence="8">
    <location>
        <begin position="6"/>
        <end position="30"/>
    </location>
</feature>
<evidence type="ECO:0000259" key="9">
    <source>
        <dbReference type="PROSITE" id="PS51371"/>
    </source>
</evidence>
<dbReference type="EMBL" id="CP063205">
    <property type="protein sequence ID" value="QOS12308.1"/>
    <property type="molecule type" value="Genomic_DNA"/>
</dbReference>
<accession>A0A0K1IVS4</accession>
<dbReference type="EMBL" id="CP011947">
    <property type="protein sequence ID" value="AKU08534.1"/>
    <property type="molecule type" value="Genomic_DNA"/>
</dbReference>
<evidence type="ECO:0000256" key="8">
    <source>
        <dbReference type="SAM" id="Phobius"/>
    </source>
</evidence>
<dbReference type="SUPFAM" id="SSF54631">
    <property type="entry name" value="CBS-domain pair"/>
    <property type="match status" value="1"/>
</dbReference>
<dbReference type="PANTHER" id="PTHR43099">
    <property type="entry name" value="UPF0053 PROTEIN YRKA"/>
    <property type="match status" value="1"/>
</dbReference>